<evidence type="ECO:0000313" key="1">
    <source>
        <dbReference type="EMBL" id="QWG13788.1"/>
    </source>
</evidence>
<dbReference type="RefSeq" id="WP_215622463.1">
    <property type="nucleotide sequence ID" value="NZ_CP076134.1"/>
</dbReference>
<proteinExistence type="predicted"/>
<dbReference type="Pfam" id="PF02962">
    <property type="entry name" value="CHMI"/>
    <property type="match status" value="1"/>
</dbReference>
<name>A0A975NES6_9BRAD</name>
<dbReference type="InterPro" id="IPR004220">
    <property type="entry name" value="5-COMe_2-OHmuconate_Isoase"/>
</dbReference>
<evidence type="ECO:0000313" key="2">
    <source>
        <dbReference type="Proteomes" id="UP000680839"/>
    </source>
</evidence>
<dbReference type="EMBL" id="CP076134">
    <property type="protein sequence ID" value="QWG13788.1"/>
    <property type="molecule type" value="Genomic_DNA"/>
</dbReference>
<organism evidence="1 2">
    <name type="scientific">Bradyrhizobium sediminis</name>
    <dbReference type="NCBI Taxonomy" id="2840469"/>
    <lineage>
        <taxon>Bacteria</taxon>
        <taxon>Pseudomonadati</taxon>
        <taxon>Pseudomonadota</taxon>
        <taxon>Alphaproteobacteria</taxon>
        <taxon>Hyphomicrobiales</taxon>
        <taxon>Nitrobacteraceae</taxon>
        <taxon>Bradyrhizobium</taxon>
    </lineage>
</organism>
<gene>
    <name evidence="1" type="ORF">KMZ29_03465</name>
</gene>
<dbReference type="PANTHER" id="PTHR37950:SF1">
    <property type="entry name" value="4-HYDROXYPHENYLACETATE CATABOLISM PROTEIN"/>
    <property type="match status" value="1"/>
</dbReference>
<dbReference type="PANTHER" id="PTHR37950">
    <property type="entry name" value="4-HYDROXYPHENYLACETATE CATABOLISM PROTEIN"/>
    <property type="match status" value="1"/>
</dbReference>
<reference evidence="1" key="1">
    <citation type="submission" date="2021-06" db="EMBL/GenBank/DDBJ databases">
        <title>Bradyrhizobium sp. S2-20-1 Genome sequencing.</title>
        <authorList>
            <person name="Jin L."/>
        </authorList>
    </citation>
    <scope>NUCLEOTIDE SEQUENCE</scope>
    <source>
        <strain evidence="1">S2-20-1</strain>
    </source>
</reference>
<sequence>MPHIVVEYSADAGFDIIGLMQALHNAAASTAVMQATDIKVRALPYADYLVAGKRDSFCHVSVYLLEGRTPAQKLTLSETLRTAMATLVPDAKSLSVDIRDMDASAYKKRLNVDQ</sequence>
<dbReference type="AlphaFoldDB" id="A0A975NES6"/>
<accession>A0A975NES6</accession>
<protein>
    <submittedName>
        <fullName evidence="1">5-carboxymethyl-2-hydroxymuconate Delta-isomerase</fullName>
    </submittedName>
</protein>
<dbReference type="GO" id="GO:0008704">
    <property type="term" value="F:5-carboxymethyl-2-hydroxymuconate delta-isomerase activity"/>
    <property type="evidence" value="ECO:0007669"/>
    <property type="project" value="InterPro"/>
</dbReference>
<dbReference type="Proteomes" id="UP000680839">
    <property type="component" value="Chromosome"/>
</dbReference>
<dbReference type="CDD" id="cd00580">
    <property type="entry name" value="CHMI"/>
    <property type="match status" value="1"/>
</dbReference>
<dbReference type="InterPro" id="IPR014347">
    <property type="entry name" value="Tautomerase/MIF_sf"/>
</dbReference>
<dbReference type="Gene3D" id="3.30.429.10">
    <property type="entry name" value="Macrophage Migration Inhibitory Factor"/>
    <property type="match status" value="1"/>
</dbReference>
<dbReference type="SUPFAM" id="SSF55331">
    <property type="entry name" value="Tautomerase/MIF"/>
    <property type="match status" value="1"/>
</dbReference>